<dbReference type="NCBIfam" id="TIGR01730">
    <property type="entry name" value="RND_mfp"/>
    <property type="match status" value="1"/>
</dbReference>
<reference evidence="3 5" key="1">
    <citation type="submission" date="2015-11" db="EMBL/GenBank/DDBJ databases">
        <title>Identification of large and diverse effector repertoires of 38 Legionella species.</title>
        <authorList>
            <person name="Burstein D."/>
            <person name="Amaro F."/>
            <person name="Zusman T."/>
            <person name="Lifshitz Z."/>
            <person name="Cohen O."/>
            <person name="Gilbert J.A."/>
            <person name="Pupko T."/>
            <person name="Shuman H.A."/>
            <person name="Segal G."/>
        </authorList>
    </citation>
    <scope>NUCLEOTIDE SEQUENCE [LARGE SCALE GENOMIC DNA]</scope>
    <source>
        <strain evidence="3 5">1762-AUS-E</strain>
    </source>
</reference>
<evidence type="ECO:0000313" key="6">
    <source>
        <dbReference type="Proteomes" id="UP000281170"/>
    </source>
</evidence>
<dbReference type="Gene3D" id="2.40.30.170">
    <property type="match status" value="1"/>
</dbReference>
<evidence type="ECO:0000313" key="3">
    <source>
        <dbReference type="EMBL" id="KTC64927.1"/>
    </source>
</evidence>
<dbReference type="KEGG" id="ladl:NCTC12735_01245"/>
<dbReference type="STRING" id="45056.Lade_1734"/>
<gene>
    <name evidence="4" type="primary">bepF_3</name>
    <name evidence="3" type="ORF">Lade_1734</name>
    <name evidence="4" type="ORF">NCTC12735_01245</name>
</gene>
<dbReference type="EMBL" id="LR134428">
    <property type="protein sequence ID" value="VEH85610.1"/>
    <property type="molecule type" value="Genomic_DNA"/>
</dbReference>
<dbReference type="GO" id="GO:0015562">
    <property type="term" value="F:efflux transmembrane transporter activity"/>
    <property type="evidence" value="ECO:0007669"/>
    <property type="project" value="TreeGrafter"/>
</dbReference>
<protein>
    <submittedName>
        <fullName evidence="3">Efflux protein</fullName>
    </submittedName>
</protein>
<dbReference type="Pfam" id="PF25989">
    <property type="entry name" value="YknX_C"/>
    <property type="match status" value="1"/>
</dbReference>
<dbReference type="Gene3D" id="1.10.287.470">
    <property type="entry name" value="Helix hairpin bin"/>
    <property type="match status" value="1"/>
</dbReference>
<proteinExistence type="inferred from homology"/>
<dbReference type="Gene3D" id="2.40.50.100">
    <property type="match status" value="1"/>
</dbReference>
<keyword evidence="5" id="KW-1185">Reference proteome</keyword>
<dbReference type="RefSeq" id="WP_058462808.1">
    <property type="nucleotide sequence ID" value="NZ_CAAAHS010000011.1"/>
</dbReference>
<dbReference type="InterPro" id="IPR006143">
    <property type="entry name" value="RND_pump_MFP"/>
</dbReference>
<organism evidence="3 5">
    <name type="scientific">Legionella adelaidensis</name>
    <dbReference type="NCBI Taxonomy" id="45056"/>
    <lineage>
        <taxon>Bacteria</taxon>
        <taxon>Pseudomonadati</taxon>
        <taxon>Pseudomonadota</taxon>
        <taxon>Gammaproteobacteria</taxon>
        <taxon>Legionellales</taxon>
        <taxon>Legionellaceae</taxon>
        <taxon>Legionella</taxon>
    </lineage>
</organism>
<dbReference type="OrthoDB" id="9806939at2"/>
<geneLocation type="plasmid" evidence="4 6">
    <name>19</name>
</geneLocation>
<dbReference type="Proteomes" id="UP000054859">
    <property type="component" value="Unassembled WGS sequence"/>
</dbReference>
<dbReference type="EMBL" id="LNKA01000016">
    <property type="protein sequence ID" value="KTC64927.1"/>
    <property type="molecule type" value="Genomic_DNA"/>
</dbReference>
<accession>A0A0W0R1G4</accession>
<dbReference type="SUPFAM" id="SSF111369">
    <property type="entry name" value="HlyD-like secretion proteins"/>
    <property type="match status" value="1"/>
</dbReference>
<evidence type="ECO:0000313" key="4">
    <source>
        <dbReference type="EMBL" id="VEH85610.1"/>
    </source>
</evidence>
<dbReference type="PANTHER" id="PTHR30469">
    <property type="entry name" value="MULTIDRUG RESISTANCE PROTEIN MDTA"/>
    <property type="match status" value="1"/>
</dbReference>
<dbReference type="Gene3D" id="2.40.420.20">
    <property type="match status" value="1"/>
</dbReference>
<keyword evidence="4" id="KW-0614">Plasmid</keyword>
<evidence type="ECO:0000313" key="5">
    <source>
        <dbReference type="Proteomes" id="UP000054859"/>
    </source>
</evidence>
<evidence type="ECO:0000259" key="2">
    <source>
        <dbReference type="Pfam" id="PF25989"/>
    </source>
</evidence>
<dbReference type="GO" id="GO:1990281">
    <property type="term" value="C:efflux pump complex"/>
    <property type="evidence" value="ECO:0007669"/>
    <property type="project" value="TreeGrafter"/>
</dbReference>
<sequence>MYFVKLFLHKLRKNKVKSIFLTLALGMSSYGINAYFFALPPPEPERKIVETKTISPQLFEYSVKLLGTVHPKHATILFAKTTGMLDILIPSGKSIKKGTLIAKIVDPNQEDTVVLTQNSETLLKSQLKRLAPLHKKGFISANDLEERKQAWLSAKKELSRTKIELDNFRFYAPFDAKIGIYKKREGTQINSGEPLVTLYDPQNLVVDFHIPCTNLPKIQTGQQVRVLNKIYSLTNFQAMLDEETHMCPAEVEIECQDCLIGDTIPLELVITSKPNSIVIPFEAVFYKNSTPYVYTVENQKVILTSIKIGIQNKNQVEILEGLAPGQQIVIRGHERLFPEMIVSTIPIGESNNLG</sequence>
<evidence type="ECO:0000256" key="1">
    <source>
        <dbReference type="ARBA" id="ARBA00009477"/>
    </source>
</evidence>
<dbReference type="InterPro" id="IPR058637">
    <property type="entry name" value="YknX-like_C"/>
</dbReference>
<reference evidence="4 6" key="2">
    <citation type="submission" date="2018-12" db="EMBL/GenBank/DDBJ databases">
        <authorList>
            <consortium name="Pathogen Informatics"/>
        </authorList>
    </citation>
    <scope>NUCLEOTIDE SEQUENCE [LARGE SCALE GENOMIC DNA]</scope>
    <source>
        <strain evidence="4 6">NCTC12735</strain>
        <plasmid evidence="6">19</plasmid>
    </source>
</reference>
<comment type="similarity">
    <text evidence="1">Belongs to the membrane fusion protein (MFP) (TC 8.A.1) family.</text>
</comment>
<dbReference type="PATRIC" id="fig|45056.6.peg.1790"/>
<dbReference type="AlphaFoldDB" id="A0A0W0R1G4"/>
<dbReference type="Proteomes" id="UP000281170">
    <property type="component" value="Plasmid 19"/>
</dbReference>
<dbReference type="PANTHER" id="PTHR30469:SF36">
    <property type="entry name" value="BLL3903 PROTEIN"/>
    <property type="match status" value="1"/>
</dbReference>
<feature type="domain" description="YknX-like C-terminal permuted SH3-like" evidence="2">
    <location>
        <begin position="277"/>
        <end position="336"/>
    </location>
</feature>
<name>A0A0W0R1G4_9GAMM</name>